<evidence type="ECO:0000256" key="6">
    <source>
        <dbReference type="ARBA" id="ARBA00023157"/>
    </source>
</evidence>
<dbReference type="Pfam" id="PF12947">
    <property type="entry name" value="EGF_3"/>
    <property type="match status" value="1"/>
</dbReference>
<dbReference type="PROSITE" id="PS50234">
    <property type="entry name" value="VWFA"/>
    <property type="match status" value="2"/>
</dbReference>
<dbReference type="EMBL" id="CACRXK020017359">
    <property type="protein sequence ID" value="CAB4031098.1"/>
    <property type="molecule type" value="Genomic_DNA"/>
</dbReference>
<sequence>VNECDGEVSPCDVHAKCHNTEGSYYCECNVGYNGNGKVCTVVNICSYPMDLTIAIDSSDSIMEDNFEIEKSAVIMLARSFGLSRLGTHVSVIVFGSQASITINLNDHTDLESFASAVRNIKYQGGHTRIDLALALASSVVFTPSGGARDGMPKMFIIMADGQQTSAPDAIPLKEAVAPLASSGVQVISIGIGYEVDEYELMAISESRDNIYYVKSFDTLFDTITEVGQSLCQKAKKDCRSHADIALLVDSSASMRGGNYLKEKELLKAIGREFDVSMHGSHVGIILYNNDAEVITRLNNKTTLKSFENTVDNLPLKGGKIRLDKALRLASSDVFTKEKGMRDENVPKIMFILTDGTQNRKCDEEALELAIAPLRNEGVHVVAIGVGEADERELRPLVKSPRDLFIEGDFDEVTKPIMDFIKELCKKYDQSCTLGSQFVDFDIDGCINEHPVEVAVCDGKCSSGTRYISEPPFYESRCSCCLPMIDASKDVILKCPDGTNQLHRITEVSACACRSCGNAAASPPVKEKDGA</sequence>
<dbReference type="AlphaFoldDB" id="A0A6S7JJJ1"/>
<dbReference type="FunFam" id="2.10.25.10:FF:000038">
    <property type="entry name" value="Fibrillin 2"/>
    <property type="match status" value="1"/>
</dbReference>
<dbReference type="SMART" id="SM00327">
    <property type="entry name" value="VWA"/>
    <property type="match status" value="2"/>
</dbReference>
<dbReference type="PROSITE" id="PS01225">
    <property type="entry name" value="CTCK_2"/>
    <property type="match status" value="1"/>
</dbReference>
<dbReference type="Gene3D" id="3.40.50.410">
    <property type="entry name" value="von Willebrand factor, type A domain"/>
    <property type="match status" value="2"/>
</dbReference>
<dbReference type="PANTHER" id="PTHR24020:SF20">
    <property type="entry name" value="PH DOMAIN-CONTAINING PROTEIN"/>
    <property type="match status" value="1"/>
</dbReference>
<keyword evidence="3 8" id="KW-0245">EGF-like domain</keyword>
<keyword evidence="9" id="KW-0176">Collagen</keyword>
<evidence type="ECO:0000256" key="7">
    <source>
        <dbReference type="PROSITE-ProRule" id="PRU00039"/>
    </source>
</evidence>
<proteinExistence type="predicted"/>
<dbReference type="Pfam" id="PF00092">
    <property type="entry name" value="VWA"/>
    <property type="match status" value="2"/>
</dbReference>
<evidence type="ECO:0000256" key="8">
    <source>
        <dbReference type="PROSITE-ProRule" id="PRU00076"/>
    </source>
</evidence>
<keyword evidence="4" id="KW-0732">Signal</keyword>
<dbReference type="InterPro" id="IPR050525">
    <property type="entry name" value="ECM_Assembly_Org"/>
</dbReference>
<dbReference type="OrthoDB" id="5988545at2759"/>
<dbReference type="SUPFAM" id="SSF53300">
    <property type="entry name" value="vWA-like"/>
    <property type="match status" value="2"/>
</dbReference>
<dbReference type="GO" id="GO:0005509">
    <property type="term" value="F:calcium ion binding"/>
    <property type="evidence" value="ECO:0007669"/>
    <property type="project" value="InterPro"/>
</dbReference>
<dbReference type="InterPro" id="IPR002035">
    <property type="entry name" value="VWF_A"/>
</dbReference>
<evidence type="ECO:0000256" key="2">
    <source>
        <dbReference type="ARBA" id="ARBA00022525"/>
    </source>
</evidence>
<dbReference type="Proteomes" id="UP001152795">
    <property type="component" value="Unassembled WGS sequence"/>
</dbReference>
<reference evidence="9" key="1">
    <citation type="submission" date="2020-04" db="EMBL/GenBank/DDBJ databases">
        <authorList>
            <person name="Alioto T."/>
            <person name="Alioto T."/>
            <person name="Gomez Garrido J."/>
        </authorList>
    </citation>
    <scope>NUCLEOTIDE SEQUENCE</scope>
    <source>
        <strain evidence="9">A484AB</strain>
    </source>
</reference>
<evidence type="ECO:0000256" key="1">
    <source>
        <dbReference type="ARBA" id="ARBA00004613"/>
    </source>
</evidence>
<dbReference type="GO" id="GO:0005581">
    <property type="term" value="C:collagen trimer"/>
    <property type="evidence" value="ECO:0007669"/>
    <property type="project" value="UniProtKB-KW"/>
</dbReference>
<dbReference type="InterPro" id="IPR006207">
    <property type="entry name" value="Cys_knot_C"/>
</dbReference>
<dbReference type="Gene3D" id="2.10.90.10">
    <property type="entry name" value="Cystine-knot cytokines"/>
    <property type="match status" value="1"/>
</dbReference>
<dbReference type="InterPro" id="IPR036465">
    <property type="entry name" value="vWFA_dom_sf"/>
</dbReference>
<protein>
    <submittedName>
        <fullName evidence="9">Collagen alpha-6(VI) chain-like</fullName>
    </submittedName>
</protein>
<dbReference type="InterPro" id="IPR024731">
    <property type="entry name" value="NELL2-like_EGF"/>
</dbReference>
<dbReference type="SMART" id="SM00181">
    <property type="entry name" value="EGF"/>
    <property type="match status" value="1"/>
</dbReference>
<dbReference type="InterPro" id="IPR029034">
    <property type="entry name" value="Cystine-knot_cytokine"/>
</dbReference>
<dbReference type="CDD" id="cd00054">
    <property type="entry name" value="EGF_CA"/>
    <property type="match status" value="1"/>
</dbReference>
<dbReference type="InterPro" id="IPR006208">
    <property type="entry name" value="Glyco_hormone_CN"/>
</dbReference>
<comment type="subcellular location">
    <subcellularLocation>
        <location evidence="1">Secreted</location>
    </subcellularLocation>
</comment>
<feature type="disulfide bond" evidence="7">
    <location>
        <begin position="456"/>
        <end position="510"/>
    </location>
</feature>
<feature type="non-terminal residue" evidence="9">
    <location>
        <position position="1"/>
    </location>
</feature>
<dbReference type="PANTHER" id="PTHR24020">
    <property type="entry name" value="COLLAGEN ALPHA"/>
    <property type="match status" value="1"/>
</dbReference>
<name>A0A6S7JJJ1_PARCT</name>
<dbReference type="InterPro" id="IPR000152">
    <property type="entry name" value="EGF-type_Asp/Asn_hydroxyl_site"/>
</dbReference>
<gene>
    <name evidence="9" type="ORF">PACLA_8A035256</name>
</gene>
<keyword evidence="5" id="KW-0677">Repeat</keyword>
<dbReference type="Pfam" id="PF00007">
    <property type="entry name" value="Cys_knot"/>
    <property type="match status" value="1"/>
</dbReference>
<feature type="disulfide bond" evidence="7">
    <location>
        <begin position="445"/>
        <end position="494"/>
    </location>
</feature>
<dbReference type="InterPro" id="IPR000742">
    <property type="entry name" value="EGF"/>
</dbReference>
<comment type="caution">
    <text evidence="9">The sequence shown here is derived from an EMBL/GenBank/DDBJ whole genome shotgun (WGS) entry which is preliminary data.</text>
</comment>
<keyword evidence="6 7" id="KW-1015">Disulfide bond</keyword>
<dbReference type="PROSITE" id="PS01185">
    <property type="entry name" value="CTCK_1"/>
    <property type="match status" value="1"/>
</dbReference>
<dbReference type="GO" id="GO:0007399">
    <property type="term" value="P:nervous system development"/>
    <property type="evidence" value="ECO:0007669"/>
    <property type="project" value="UniProtKB-ARBA"/>
</dbReference>
<evidence type="ECO:0000256" key="4">
    <source>
        <dbReference type="ARBA" id="ARBA00022729"/>
    </source>
</evidence>
<dbReference type="PRINTS" id="PR00453">
    <property type="entry name" value="VWFADOMAIN"/>
</dbReference>
<evidence type="ECO:0000313" key="9">
    <source>
        <dbReference type="EMBL" id="CAB4031098.1"/>
    </source>
</evidence>
<evidence type="ECO:0000256" key="3">
    <source>
        <dbReference type="ARBA" id="ARBA00022536"/>
    </source>
</evidence>
<dbReference type="PROSITE" id="PS01186">
    <property type="entry name" value="EGF_2"/>
    <property type="match status" value="1"/>
</dbReference>
<dbReference type="PROSITE" id="PS00010">
    <property type="entry name" value="ASX_HYDROXYL"/>
    <property type="match status" value="1"/>
</dbReference>
<keyword evidence="2" id="KW-0964">Secreted</keyword>
<organism evidence="9 10">
    <name type="scientific">Paramuricea clavata</name>
    <name type="common">Red gorgonian</name>
    <name type="synonym">Violescent sea-whip</name>
    <dbReference type="NCBI Taxonomy" id="317549"/>
    <lineage>
        <taxon>Eukaryota</taxon>
        <taxon>Metazoa</taxon>
        <taxon>Cnidaria</taxon>
        <taxon>Anthozoa</taxon>
        <taxon>Octocorallia</taxon>
        <taxon>Malacalcyonacea</taxon>
        <taxon>Plexauridae</taxon>
        <taxon>Paramuricea</taxon>
    </lineage>
</organism>
<dbReference type="Gene3D" id="2.10.25.10">
    <property type="entry name" value="Laminin"/>
    <property type="match status" value="1"/>
</dbReference>
<dbReference type="PROSITE" id="PS50026">
    <property type="entry name" value="EGF_3"/>
    <property type="match status" value="1"/>
</dbReference>
<dbReference type="SMART" id="SM00041">
    <property type="entry name" value="CT"/>
    <property type="match status" value="1"/>
</dbReference>
<comment type="caution">
    <text evidence="8">Lacks conserved residue(s) required for the propagation of feature annotation.</text>
</comment>
<accession>A0A6S7JJJ1</accession>
<feature type="disulfide bond" evidence="7">
    <location>
        <begin position="460"/>
        <end position="512"/>
    </location>
</feature>
<keyword evidence="10" id="KW-1185">Reference proteome</keyword>
<dbReference type="GO" id="GO:0005576">
    <property type="term" value="C:extracellular region"/>
    <property type="evidence" value="ECO:0007669"/>
    <property type="project" value="UniProtKB-SubCell"/>
</dbReference>
<evidence type="ECO:0000256" key="5">
    <source>
        <dbReference type="ARBA" id="ARBA00022737"/>
    </source>
</evidence>
<dbReference type="InterPro" id="IPR001881">
    <property type="entry name" value="EGF-like_Ca-bd_dom"/>
</dbReference>
<dbReference type="CDD" id="cd01450">
    <property type="entry name" value="vWFA_subfamily_ECM"/>
    <property type="match status" value="1"/>
</dbReference>
<evidence type="ECO:0000313" key="10">
    <source>
        <dbReference type="Proteomes" id="UP001152795"/>
    </source>
</evidence>
<dbReference type="SMART" id="SM00179">
    <property type="entry name" value="EGF_CA"/>
    <property type="match status" value="1"/>
</dbReference>